<proteinExistence type="predicted"/>
<accession>A0AC60P622</accession>
<protein>
    <submittedName>
        <fullName evidence="1">Uncharacterized protein</fullName>
    </submittedName>
</protein>
<name>A0AC60P622_IXOPE</name>
<evidence type="ECO:0000313" key="1">
    <source>
        <dbReference type="EMBL" id="KAG0414873.1"/>
    </source>
</evidence>
<keyword evidence="2" id="KW-1185">Reference proteome</keyword>
<gene>
    <name evidence="1" type="ORF">HPB47_007950</name>
</gene>
<dbReference type="Proteomes" id="UP000805193">
    <property type="component" value="Unassembled WGS sequence"/>
</dbReference>
<dbReference type="EMBL" id="JABSTQ010011139">
    <property type="protein sequence ID" value="KAG0414873.1"/>
    <property type="molecule type" value="Genomic_DNA"/>
</dbReference>
<organism evidence="1 2">
    <name type="scientific">Ixodes persulcatus</name>
    <name type="common">Taiga tick</name>
    <dbReference type="NCBI Taxonomy" id="34615"/>
    <lineage>
        <taxon>Eukaryota</taxon>
        <taxon>Metazoa</taxon>
        <taxon>Ecdysozoa</taxon>
        <taxon>Arthropoda</taxon>
        <taxon>Chelicerata</taxon>
        <taxon>Arachnida</taxon>
        <taxon>Acari</taxon>
        <taxon>Parasitiformes</taxon>
        <taxon>Ixodida</taxon>
        <taxon>Ixodoidea</taxon>
        <taxon>Ixodidae</taxon>
        <taxon>Ixodinae</taxon>
        <taxon>Ixodes</taxon>
    </lineage>
</organism>
<comment type="caution">
    <text evidence="1">The sequence shown here is derived from an EMBL/GenBank/DDBJ whole genome shotgun (WGS) entry which is preliminary data.</text>
</comment>
<evidence type="ECO:0000313" key="2">
    <source>
        <dbReference type="Proteomes" id="UP000805193"/>
    </source>
</evidence>
<sequence>MSPGGMSPKRFPAYQDIDGVKYALGYRAVDIREALSYMPRDDDIVMVSHLKCGNNWLEQIMQLILYKGQSAKTMSEFHQRTPYLELVGTSQLEAMPPPRFYKTHFPYELQPINSRAKYVYITRNPLDVCVSFYHYTCFMPIYKFDGGAFDDFFELFVTGQTDHGDIIDHLVSWYKHKDDSNVLILTYEDLKRDFRNTVLSLALFLGEEYARSLQRDEELYQMIVERSSISFMSKFLVLKDDKLKSTMLQGEDPYMKAIRRFLCDEPGQSRRIELVRKGTVGDWKTLFKRQHLDRLRCRIQEKGAAHILQDLWNAEDLGGLI</sequence>
<reference evidence="1 2" key="1">
    <citation type="journal article" date="2020" name="Cell">
        <title>Large-Scale Comparative Analyses of Tick Genomes Elucidate Their Genetic Diversity and Vector Capacities.</title>
        <authorList>
            <consortium name="Tick Genome and Microbiome Consortium (TIGMIC)"/>
            <person name="Jia N."/>
            <person name="Wang J."/>
            <person name="Shi W."/>
            <person name="Du L."/>
            <person name="Sun Y."/>
            <person name="Zhan W."/>
            <person name="Jiang J.F."/>
            <person name="Wang Q."/>
            <person name="Zhang B."/>
            <person name="Ji P."/>
            <person name="Bell-Sakyi L."/>
            <person name="Cui X.M."/>
            <person name="Yuan T.T."/>
            <person name="Jiang B.G."/>
            <person name="Yang W.F."/>
            <person name="Lam T.T."/>
            <person name="Chang Q.C."/>
            <person name="Ding S.J."/>
            <person name="Wang X.J."/>
            <person name="Zhu J.G."/>
            <person name="Ruan X.D."/>
            <person name="Zhao L."/>
            <person name="Wei J.T."/>
            <person name="Ye R.Z."/>
            <person name="Que T.C."/>
            <person name="Du C.H."/>
            <person name="Zhou Y.H."/>
            <person name="Cheng J.X."/>
            <person name="Dai P.F."/>
            <person name="Guo W.B."/>
            <person name="Han X.H."/>
            <person name="Huang E.J."/>
            <person name="Li L.F."/>
            <person name="Wei W."/>
            <person name="Gao Y.C."/>
            <person name="Liu J.Z."/>
            <person name="Shao H.Z."/>
            <person name="Wang X."/>
            <person name="Wang C.C."/>
            <person name="Yang T.C."/>
            <person name="Huo Q.B."/>
            <person name="Li W."/>
            <person name="Chen H.Y."/>
            <person name="Chen S.E."/>
            <person name="Zhou L.G."/>
            <person name="Ni X.B."/>
            <person name="Tian J.H."/>
            <person name="Sheng Y."/>
            <person name="Liu T."/>
            <person name="Pan Y.S."/>
            <person name="Xia L.Y."/>
            <person name="Li J."/>
            <person name="Zhao F."/>
            <person name="Cao W.C."/>
        </authorList>
    </citation>
    <scope>NUCLEOTIDE SEQUENCE [LARGE SCALE GENOMIC DNA]</scope>
    <source>
        <strain evidence="1">Iper-2018</strain>
    </source>
</reference>